<dbReference type="InterPro" id="IPR038291">
    <property type="entry name" value="SAP30_C_sf"/>
</dbReference>
<dbReference type="KEGG" id="bnn:FOA43_004011"/>
<dbReference type="AlphaFoldDB" id="A0A875SAM3"/>
<gene>
    <name evidence="1" type="ORF">FOA43_004011</name>
</gene>
<dbReference type="OrthoDB" id="510958at2759"/>
<dbReference type="Proteomes" id="UP000662931">
    <property type="component" value="Chromosome 4"/>
</dbReference>
<evidence type="ECO:0000313" key="2">
    <source>
        <dbReference type="Proteomes" id="UP000662931"/>
    </source>
</evidence>
<protein>
    <submittedName>
        <fullName evidence="1">Uncharacterized protein</fullName>
    </submittedName>
</protein>
<dbReference type="EMBL" id="CP064815">
    <property type="protein sequence ID" value="QPG76619.1"/>
    <property type="molecule type" value="Genomic_DNA"/>
</dbReference>
<name>A0A875SAM3_EENNA</name>
<reference evidence="1" key="1">
    <citation type="submission" date="2020-10" db="EMBL/GenBank/DDBJ databases">
        <authorList>
            <person name="Roach M.J.R."/>
        </authorList>
    </citation>
    <scope>NUCLEOTIDE SEQUENCE</scope>
    <source>
        <strain evidence="1">CBS 1945</strain>
    </source>
</reference>
<sequence length="150" mass="18010">MSTRSQNRHRNQLLVPLQKESVSKYVHSNGPQDFAIPDPMDFSTWTEEQLRKYREMYLNPNRVISPDVKTFQGYMLEANKLGESTEAYIKNEQNRDRNLYEYRTYSDLRNNVEDHFNNHLAAKESEVLVNFLYKVKNEDKSFRLYFDRTN</sequence>
<evidence type="ECO:0000313" key="1">
    <source>
        <dbReference type="EMBL" id="QPG76619.1"/>
    </source>
</evidence>
<dbReference type="RefSeq" id="XP_038780184.1">
    <property type="nucleotide sequence ID" value="XM_038924256.1"/>
</dbReference>
<dbReference type="Gene3D" id="6.10.160.20">
    <property type="match status" value="1"/>
</dbReference>
<dbReference type="GeneID" id="62197411"/>
<organism evidence="1 2">
    <name type="scientific">Eeniella nana</name>
    <name type="common">Yeast</name>
    <name type="synonym">Brettanomyces nanus</name>
    <dbReference type="NCBI Taxonomy" id="13502"/>
    <lineage>
        <taxon>Eukaryota</taxon>
        <taxon>Fungi</taxon>
        <taxon>Dikarya</taxon>
        <taxon>Ascomycota</taxon>
        <taxon>Saccharomycotina</taxon>
        <taxon>Pichiomycetes</taxon>
        <taxon>Pichiales</taxon>
        <taxon>Pichiaceae</taxon>
        <taxon>Brettanomyces</taxon>
    </lineage>
</organism>
<keyword evidence="2" id="KW-1185">Reference proteome</keyword>
<proteinExistence type="predicted"/>
<accession>A0A875SAM3</accession>